<feature type="compositionally biased region" description="Low complexity" evidence="1">
    <location>
        <begin position="327"/>
        <end position="336"/>
    </location>
</feature>
<evidence type="ECO:0000313" key="3">
    <source>
        <dbReference type="EMBL" id="EEQ87357.2"/>
    </source>
</evidence>
<feature type="transmembrane region" description="Helical" evidence="2">
    <location>
        <begin position="140"/>
        <end position="165"/>
    </location>
</feature>
<keyword evidence="2" id="KW-0812">Transmembrane</keyword>
<reference evidence="4" key="1">
    <citation type="journal article" date="2015" name="PLoS Genet.">
        <title>The dynamic genome and transcriptome of the human fungal pathogen Blastomyces and close relative Emmonsia.</title>
        <authorList>
            <person name="Munoz J.F."/>
            <person name="Gauthier G.M."/>
            <person name="Desjardins C.A."/>
            <person name="Gallo J.E."/>
            <person name="Holder J."/>
            <person name="Sullivan T.D."/>
            <person name="Marty A.J."/>
            <person name="Carmen J.C."/>
            <person name="Chen Z."/>
            <person name="Ding L."/>
            <person name="Gujja S."/>
            <person name="Magrini V."/>
            <person name="Misas E."/>
            <person name="Mitreva M."/>
            <person name="Priest M."/>
            <person name="Saif S."/>
            <person name="Whiston E.A."/>
            <person name="Young S."/>
            <person name="Zeng Q."/>
            <person name="Goldman W.E."/>
            <person name="Mardis E.R."/>
            <person name="Taylor J.W."/>
            <person name="McEwen J.G."/>
            <person name="Clay O.K."/>
            <person name="Klein B.S."/>
            <person name="Cuomo C.A."/>
        </authorList>
    </citation>
    <scope>NUCLEOTIDE SEQUENCE [LARGE SCALE GENOMIC DNA]</scope>
    <source>
        <strain evidence="4">ER-3 / ATCC MYA-2586</strain>
    </source>
</reference>
<feature type="transmembrane region" description="Helical" evidence="2">
    <location>
        <begin position="109"/>
        <end position="128"/>
    </location>
</feature>
<evidence type="ECO:0008006" key="5">
    <source>
        <dbReference type="Google" id="ProtNLM"/>
    </source>
</evidence>
<organism evidence="3 4">
    <name type="scientific">Ajellomyces dermatitidis (strain ER-3 / ATCC MYA-2586)</name>
    <name type="common">Blastomyces dermatitidis</name>
    <dbReference type="NCBI Taxonomy" id="559297"/>
    <lineage>
        <taxon>Eukaryota</taxon>
        <taxon>Fungi</taxon>
        <taxon>Dikarya</taxon>
        <taxon>Ascomycota</taxon>
        <taxon>Pezizomycotina</taxon>
        <taxon>Eurotiomycetes</taxon>
        <taxon>Eurotiomycetidae</taxon>
        <taxon>Onygenales</taxon>
        <taxon>Ajellomycetaceae</taxon>
        <taxon>Blastomyces</taxon>
    </lineage>
</organism>
<keyword evidence="4" id="KW-1185">Reference proteome</keyword>
<keyword evidence="2" id="KW-1133">Transmembrane helix</keyword>
<evidence type="ECO:0000313" key="4">
    <source>
        <dbReference type="Proteomes" id="UP000002039"/>
    </source>
</evidence>
<keyword evidence="2" id="KW-0472">Membrane</keyword>
<protein>
    <recommendedName>
        <fullName evidence="5">Integral membrane protein</fullName>
    </recommendedName>
</protein>
<feature type="transmembrane region" description="Helical" evidence="2">
    <location>
        <begin position="233"/>
        <end position="251"/>
    </location>
</feature>
<feature type="transmembrane region" description="Helical" evidence="2">
    <location>
        <begin position="35"/>
        <end position="55"/>
    </location>
</feature>
<feature type="transmembrane region" description="Helical" evidence="2">
    <location>
        <begin position="67"/>
        <end position="89"/>
    </location>
</feature>
<evidence type="ECO:0000256" key="2">
    <source>
        <dbReference type="SAM" id="Phobius"/>
    </source>
</evidence>
<accession>A0ABP2EXQ6</accession>
<dbReference type="GeneID" id="69024897"/>
<evidence type="ECO:0000256" key="1">
    <source>
        <dbReference type="SAM" id="MobiDB-lite"/>
    </source>
</evidence>
<dbReference type="Proteomes" id="UP000002039">
    <property type="component" value="Unassembled WGS sequence"/>
</dbReference>
<dbReference type="PROSITE" id="PS51257">
    <property type="entry name" value="PROKAR_LIPOPROTEIN"/>
    <property type="match status" value="1"/>
</dbReference>
<name>A0ABP2EXQ6_AJEDR</name>
<proteinExistence type="predicted"/>
<feature type="region of interest" description="Disordered" evidence="1">
    <location>
        <begin position="314"/>
        <end position="366"/>
    </location>
</feature>
<feature type="transmembrane region" description="Helical" evidence="2">
    <location>
        <begin position="193"/>
        <end position="213"/>
    </location>
</feature>
<feature type="transmembrane region" description="Helical" evidence="2">
    <location>
        <begin position="271"/>
        <end position="294"/>
    </location>
</feature>
<gene>
    <name evidence="3" type="ORF">BDCG_02477</name>
</gene>
<sequence>MAPRRGGGGIFSGGSSASCSSSAFTSELPRIDLGYLATYLFIDLVLLWVAARKLFRFKHSNKPPGRWLLMLSIIPRVCAHAWSLLFLVLDQCLITTPELTVKLALVSTFLHVIAISLLVGALMVSICKRLHQIANMSPRLIAILHGLWTGGFAGSYLIAMCIYAAEAVQQFEYSSSFSSSPALESLARARNGLMILAGVLFVAGMLSTAYTLLSAMSRGSNLKTSSLRRYAPFLAATCVGFAATFLAEQIVTYRLLRGTYVTPDSYYAVRFLYMFFYSASFLLAVLIVTSPALANNEPPGVVQETFQQQPAASYAYPVQPNPPGPNVPLMQQYPQQSYPPVPPVQPYQANQQPYDPHSPRPPAAYY</sequence>
<dbReference type="EMBL" id="EQ999975">
    <property type="protein sequence ID" value="EEQ87357.2"/>
    <property type="molecule type" value="Genomic_DNA"/>
</dbReference>
<dbReference type="RefSeq" id="XP_045274691.1">
    <property type="nucleotide sequence ID" value="XM_045418017.1"/>
</dbReference>